<feature type="compositionally biased region" description="Low complexity" evidence="6">
    <location>
        <begin position="64"/>
        <end position="78"/>
    </location>
</feature>
<evidence type="ECO:0000256" key="4">
    <source>
        <dbReference type="ARBA" id="ARBA00022833"/>
    </source>
</evidence>
<evidence type="ECO:0000313" key="9">
    <source>
        <dbReference type="Proteomes" id="UP001152622"/>
    </source>
</evidence>
<evidence type="ECO:0000256" key="1">
    <source>
        <dbReference type="ARBA" id="ARBA00004123"/>
    </source>
</evidence>
<dbReference type="InterPro" id="IPR008906">
    <property type="entry name" value="HATC_C_dom"/>
</dbReference>
<gene>
    <name evidence="8" type="ORF">SKAU_G00095860</name>
</gene>
<dbReference type="PANTHER" id="PTHR46481">
    <property type="entry name" value="ZINC FINGER BED DOMAIN-CONTAINING PROTEIN 4"/>
    <property type="match status" value="1"/>
</dbReference>
<reference evidence="8" key="1">
    <citation type="journal article" date="2023" name="Science">
        <title>Genome structures resolve the early diversification of teleost fishes.</title>
        <authorList>
            <person name="Parey E."/>
            <person name="Louis A."/>
            <person name="Montfort J."/>
            <person name="Bouchez O."/>
            <person name="Roques C."/>
            <person name="Iampietro C."/>
            <person name="Lluch J."/>
            <person name="Castinel A."/>
            <person name="Donnadieu C."/>
            <person name="Desvignes T."/>
            <person name="Floi Bucao C."/>
            <person name="Jouanno E."/>
            <person name="Wen M."/>
            <person name="Mejri S."/>
            <person name="Dirks R."/>
            <person name="Jansen H."/>
            <person name="Henkel C."/>
            <person name="Chen W.J."/>
            <person name="Zahm M."/>
            <person name="Cabau C."/>
            <person name="Klopp C."/>
            <person name="Thompson A.W."/>
            <person name="Robinson-Rechavi M."/>
            <person name="Braasch I."/>
            <person name="Lecointre G."/>
            <person name="Bobe J."/>
            <person name="Postlethwait J.H."/>
            <person name="Berthelot C."/>
            <person name="Roest Crollius H."/>
            <person name="Guiguen Y."/>
        </authorList>
    </citation>
    <scope>NUCLEOTIDE SEQUENCE</scope>
    <source>
        <strain evidence="8">WJC10195</strain>
    </source>
</reference>
<keyword evidence="9" id="KW-1185">Reference proteome</keyword>
<comment type="caution">
    <text evidence="8">The sequence shown here is derived from an EMBL/GenBank/DDBJ whole genome shotgun (WGS) entry which is preliminary data.</text>
</comment>
<evidence type="ECO:0000256" key="5">
    <source>
        <dbReference type="ARBA" id="ARBA00023242"/>
    </source>
</evidence>
<dbReference type="GO" id="GO:0046983">
    <property type="term" value="F:protein dimerization activity"/>
    <property type="evidence" value="ECO:0007669"/>
    <property type="project" value="InterPro"/>
</dbReference>
<evidence type="ECO:0000256" key="2">
    <source>
        <dbReference type="ARBA" id="ARBA00022723"/>
    </source>
</evidence>
<dbReference type="Proteomes" id="UP001152622">
    <property type="component" value="Chromosome 3"/>
</dbReference>
<comment type="subcellular location">
    <subcellularLocation>
        <location evidence="1">Nucleus</location>
    </subcellularLocation>
</comment>
<evidence type="ECO:0000256" key="3">
    <source>
        <dbReference type="ARBA" id="ARBA00022771"/>
    </source>
</evidence>
<dbReference type="EMBL" id="JAINUF010000003">
    <property type="protein sequence ID" value="KAJ8369558.1"/>
    <property type="molecule type" value="Genomic_DNA"/>
</dbReference>
<dbReference type="Pfam" id="PF05699">
    <property type="entry name" value="Dimer_Tnp_hAT"/>
    <property type="match status" value="1"/>
</dbReference>
<keyword evidence="5" id="KW-0539">Nucleus</keyword>
<keyword evidence="4" id="KW-0862">Zinc</keyword>
<evidence type="ECO:0000259" key="7">
    <source>
        <dbReference type="Pfam" id="PF05699"/>
    </source>
</evidence>
<organism evidence="8 9">
    <name type="scientific">Synaphobranchus kaupii</name>
    <name type="common">Kaup's arrowtooth eel</name>
    <dbReference type="NCBI Taxonomy" id="118154"/>
    <lineage>
        <taxon>Eukaryota</taxon>
        <taxon>Metazoa</taxon>
        <taxon>Chordata</taxon>
        <taxon>Craniata</taxon>
        <taxon>Vertebrata</taxon>
        <taxon>Euteleostomi</taxon>
        <taxon>Actinopterygii</taxon>
        <taxon>Neopterygii</taxon>
        <taxon>Teleostei</taxon>
        <taxon>Anguilliformes</taxon>
        <taxon>Synaphobranchidae</taxon>
        <taxon>Synaphobranchus</taxon>
    </lineage>
</organism>
<feature type="region of interest" description="Disordered" evidence="6">
    <location>
        <begin position="64"/>
        <end position="111"/>
    </location>
</feature>
<dbReference type="SUPFAM" id="SSF53098">
    <property type="entry name" value="Ribonuclease H-like"/>
    <property type="match status" value="1"/>
</dbReference>
<keyword evidence="3" id="KW-0863">Zinc-finger</keyword>
<feature type="compositionally biased region" description="Basic and acidic residues" evidence="6">
    <location>
        <begin position="92"/>
        <end position="102"/>
    </location>
</feature>
<dbReference type="GO" id="GO:0008270">
    <property type="term" value="F:zinc ion binding"/>
    <property type="evidence" value="ECO:0007669"/>
    <property type="project" value="UniProtKB-KW"/>
</dbReference>
<evidence type="ECO:0000256" key="6">
    <source>
        <dbReference type="SAM" id="MobiDB-lite"/>
    </source>
</evidence>
<evidence type="ECO:0000313" key="8">
    <source>
        <dbReference type="EMBL" id="KAJ8369558.1"/>
    </source>
</evidence>
<dbReference type="InterPro" id="IPR012337">
    <property type="entry name" value="RNaseH-like_sf"/>
</dbReference>
<accession>A0A9Q1J6Z3</accession>
<dbReference type="AlphaFoldDB" id="A0A9Q1J6Z3"/>
<dbReference type="OrthoDB" id="10057873at2759"/>
<protein>
    <recommendedName>
        <fullName evidence="7">HAT C-terminal dimerisation domain-containing protein</fullName>
    </recommendedName>
</protein>
<proteinExistence type="predicted"/>
<sequence>MKQTLLEAVNRRFSSTEGEPLYSVATLVDPRYKDRYFTGAVTANDARDALMREIRKVELLNDGAASATTEPAASTSTEDLASVDAEPVDAEPAEKVPRREEAAGSSQSRPKSSLMALYDNILKEQGDSGTGSNSDVALVQMQKYLKEPTISRSESPFQFWGKKHDSFPAVAAIAVRFLSAPSTSVESERLFSTTSNVVDEKRNRLTAEMTEMIIFLKKNLTKFS</sequence>
<dbReference type="InterPro" id="IPR052035">
    <property type="entry name" value="ZnF_BED_domain_contain"/>
</dbReference>
<name>A0A9Q1J6Z3_SYNKA</name>
<dbReference type="PANTHER" id="PTHR46481:SF10">
    <property type="entry name" value="ZINC FINGER BED DOMAIN-CONTAINING PROTEIN 39"/>
    <property type="match status" value="1"/>
</dbReference>
<feature type="domain" description="HAT C-terminal dimerisation" evidence="7">
    <location>
        <begin position="142"/>
        <end position="220"/>
    </location>
</feature>
<keyword evidence="2" id="KW-0479">Metal-binding</keyword>
<dbReference type="GO" id="GO:0005634">
    <property type="term" value="C:nucleus"/>
    <property type="evidence" value="ECO:0007669"/>
    <property type="project" value="UniProtKB-SubCell"/>
</dbReference>